<dbReference type="EMBL" id="JANAVB010015277">
    <property type="protein sequence ID" value="KAJ6833274.1"/>
    <property type="molecule type" value="Genomic_DNA"/>
</dbReference>
<evidence type="ECO:0000313" key="3">
    <source>
        <dbReference type="EMBL" id="KAJ6793467.1"/>
    </source>
</evidence>
<feature type="domain" description="SAC9 second GBDL" evidence="2">
    <location>
        <begin position="1"/>
        <end position="120"/>
    </location>
</feature>
<accession>A0AAX6GXQ1</accession>
<evidence type="ECO:0000313" key="4">
    <source>
        <dbReference type="EMBL" id="KAJ6833274.1"/>
    </source>
</evidence>
<evidence type="ECO:0000313" key="5">
    <source>
        <dbReference type="Proteomes" id="UP001140949"/>
    </source>
</evidence>
<keyword evidence="5" id="KW-1185">Reference proteome</keyword>
<reference evidence="4" key="2">
    <citation type="submission" date="2023-04" db="EMBL/GenBank/DDBJ databases">
        <authorList>
            <person name="Bruccoleri R.E."/>
            <person name="Oakeley E.J."/>
            <person name="Faust A.-M."/>
            <person name="Dessus-Babus S."/>
            <person name="Altorfer M."/>
            <person name="Burckhardt D."/>
            <person name="Oertli M."/>
            <person name="Naumann U."/>
            <person name="Petersen F."/>
            <person name="Wong J."/>
        </authorList>
    </citation>
    <scope>NUCLEOTIDE SEQUENCE</scope>
    <source>
        <strain evidence="4">GSM-AAB239-AS_SAM_17_03QT</strain>
        <tissue evidence="4">Leaf</tissue>
    </source>
</reference>
<dbReference type="PANTHER" id="PTHR46817">
    <property type="entry name" value="PHOSPHOINOSITIDE PHOSPHATASE SAC9-RELATED"/>
    <property type="match status" value="1"/>
</dbReference>
<gene>
    <name evidence="3" type="ORF">M6B38_236280</name>
    <name evidence="4" type="ORF">M6B38_340655</name>
</gene>
<proteinExistence type="predicted"/>
<organism evidence="4 5">
    <name type="scientific">Iris pallida</name>
    <name type="common">Sweet iris</name>
    <dbReference type="NCBI Taxonomy" id="29817"/>
    <lineage>
        <taxon>Eukaryota</taxon>
        <taxon>Viridiplantae</taxon>
        <taxon>Streptophyta</taxon>
        <taxon>Embryophyta</taxon>
        <taxon>Tracheophyta</taxon>
        <taxon>Spermatophyta</taxon>
        <taxon>Magnoliopsida</taxon>
        <taxon>Liliopsida</taxon>
        <taxon>Asparagales</taxon>
        <taxon>Iridaceae</taxon>
        <taxon>Iridoideae</taxon>
        <taxon>Irideae</taxon>
        <taxon>Iris</taxon>
    </lineage>
</organism>
<dbReference type="InterPro" id="IPR057553">
    <property type="entry name" value="SAC9_GBDL_2nd"/>
</dbReference>
<dbReference type="Proteomes" id="UP001140949">
    <property type="component" value="Unassembled WGS sequence"/>
</dbReference>
<dbReference type="EMBL" id="JANAVB010043017">
    <property type="protein sequence ID" value="KAJ6793467.1"/>
    <property type="molecule type" value="Genomic_DNA"/>
</dbReference>
<name>A0AAX6GXQ1_IRIPA</name>
<protein>
    <submittedName>
        <fullName evidence="4">Phosphoinositide phosphatase SAC9</fullName>
    </submittedName>
</protein>
<sequence>MVEIWASNKIHRGERSYMGKWDIQSLISSSPHFFGLEKASADSDVPRNVKFHFPNPVRCQIIWITLTLPRIGSSLNVDEQYNQLSSDDSSIPKASHASFGGTLTDEPFIHAKRILVFGKSLRAGNGHCALIQNPEMMEMRSFVDRSPQLGRFRVPIEGERLADNELVLEQYPSPNVPGLAGFRLDAFSVIKPRITHSPSSLDVDIWQSSLTHLEDRHISPALLFIQVSIDQEPRNVIIGEYRLPEVRAGTALYFDFPRPIQIKRIIFKLLGDVAAFADDFAEQDGSNSKARPLASGLSLSNRIKLYYYANPNELGKLASLSAV</sequence>
<dbReference type="Pfam" id="PF24765">
    <property type="entry name" value="SAC9_C"/>
    <property type="match status" value="1"/>
</dbReference>
<feature type="domain" description="SAC9 C-terminal" evidence="1">
    <location>
        <begin position="148"/>
        <end position="323"/>
    </location>
</feature>
<dbReference type="InterPro" id="IPR057554">
    <property type="entry name" value="SAC9_C"/>
</dbReference>
<dbReference type="Pfam" id="PF24789">
    <property type="entry name" value="SAC9_GBDL_2nd"/>
    <property type="match status" value="1"/>
</dbReference>
<reference evidence="4" key="1">
    <citation type="journal article" date="2023" name="GigaByte">
        <title>Genome assembly of the bearded iris, Iris pallida Lam.</title>
        <authorList>
            <person name="Bruccoleri R.E."/>
            <person name="Oakeley E.J."/>
            <person name="Faust A.M.E."/>
            <person name="Altorfer M."/>
            <person name="Dessus-Babus S."/>
            <person name="Burckhardt D."/>
            <person name="Oertli M."/>
            <person name="Naumann U."/>
            <person name="Petersen F."/>
            <person name="Wong J."/>
        </authorList>
    </citation>
    <scope>NUCLEOTIDE SEQUENCE</scope>
    <source>
        <strain evidence="4">GSM-AAB239-AS_SAM_17_03QT</strain>
    </source>
</reference>
<dbReference type="AlphaFoldDB" id="A0AAX6GXQ1"/>
<evidence type="ECO:0000259" key="2">
    <source>
        <dbReference type="Pfam" id="PF24789"/>
    </source>
</evidence>
<comment type="caution">
    <text evidence="4">The sequence shown here is derived from an EMBL/GenBank/DDBJ whole genome shotgun (WGS) entry which is preliminary data.</text>
</comment>
<dbReference type="PANTHER" id="PTHR46817:SF1">
    <property type="entry name" value="SAC DOMAIN-CONTAINING PROTEIN"/>
    <property type="match status" value="1"/>
</dbReference>
<evidence type="ECO:0000259" key="1">
    <source>
        <dbReference type="Pfam" id="PF24765"/>
    </source>
</evidence>